<dbReference type="Pfam" id="PF00534">
    <property type="entry name" value="Glycos_transf_1"/>
    <property type="match status" value="1"/>
</dbReference>
<dbReference type="AlphaFoldDB" id="A0A831RWZ1"/>
<sequence>PLGLAQRDLSPPADKPSLWHPKVLRVLAVGRLTYYKGFEYLIRAAAHVENIQVVLVGDGEKRRELQRLIDSHRLGEKVKLVGKQTDEQLFEWLSTCDCLCLPSIERPEAFGMVLLEAAQAGKPALVTGVKGSGMSWVIRNHETGLVVPPADIPALAGTMEYLARHETERREMGLRAGKRFDTMFRIEVVEKQVSDLYNDILSTPSA</sequence>
<comment type="caution">
    <text evidence="2">The sequence shown here is derived from an EMBL/GenBank/DDBJ whole genome shotgun (WGS) entry which is preliminary data.</text>
</comment>
<feature type="domain" description="Glycosyl transferase family 1" evidence="1">
    <location>
        <begin position="21"/>
        <end position="176"/>
    </location>
</feature>
<reference evidence="2" key="1">
    <citation type="journal article" date="2020" name="mSystems">
        <title>Genome- and Community-Level Interaction Insights into Carbon Utilization and Element Cycling Functions of Hydrothermarchaeota in Hydrothermal Sediment.</title>
        <authorList>
            <person name="Zhou Z."/>
            <person name="Liu Y."/>
            <person name="Xu W."/>
            <person name="Pan J."/>
            <person name="Luo Z.H."/>
            <person name="Li M."/>
        </authorList>
    </citation>
    <scope>NUCLEOTIDE SEQUENCE [LARGE SCALE GENOMIC DNA]</scope>
    <source>
        <strain evidence="2">HyVt-458</strain>
    </source>
</reference>
<dbReference type="SUPFAM" id="SSF53756">
    <property type="entry name" value="UDP-Glycosyltransferase/glycogen phosphorylase"/>
    <property type="match status" value="1"/>
</dbReference>
<dbReference type="GO" id="GO:1901135">
    <property type="term" value="P:carbohydrate derivative metabolic process"/>
    <property type="evidence" value="ECO:0007669"/>
    <property type="project" value="UniProtKB-ARBA"/>
</dbReference>
<feature type="non-terminal residue" evidence="2">
    <location>
        <position position="1"/>
    </location>
</feature>
<dbReference type="Gene3D" id="3.40.50.2000">
    <property type="entry name" value="Glycogen Phosphorylase B"/>
    <property type="match status" value="2"/>
</dbReference>
<dbReference type="PANTHER" id="PTHR12526">
    <property type="entry name" value="GLYCOSYLTRANSFERASE"/>
    <property type="match status" value="1"/>
</dbReference>
<gene>
    <name evidence="2" type="ORF">ENJ12_07780</name>
</gene>
<dbReference type="EMBL" id="DRLF01000272">
    <property type="protein sequence ID" value="HEC06735.1"/>
    <property type="molecule type" value="Genomic_DNA"/>
</dbReference>
<organism evidence="2">
    <name type="scientific">Thiolapillus brandeum</name>
    <dbReference type="NCBI Taxonomy" id="1076588"/>
    <lineage>
        <taxon>Bacteria</taxon>
        <taxon>Pseudomonadati</taxon>
        <taxon>Pseudomonadota</taxon>
        <taxon>Gammaproteobacteria</taxon>
        <taxon>Chromatiales</taxon>
        <taxon>Sedimenticolaceae</taxon>
        <taxon>Thiolapillus</taxon>
    </lineage>
</organism>
<name>A0A831RWZ1_9GAMM</name>
<dbReference type="Proteomes" id="UP000886339">
    <property type="component" value="Unassembled WGS sequence"/>
</dbReference>
<dbReference type="PANTHER" id="PTHR12526:SF627">
    <property type="entry name" value="D-RHAMNOSYLTRANSFERASE WBPZ"/>
    <property type="match status" value="1"/>
</dbReference>
<proteinExistence type="predicted"/>
<accession>A0A831RWZ1</accession>
<protein>
    <submittedName>
        <fullName evidence="2">Glycosyltransferase</fullName>
    </submittedName>
</protein>
<dbReference type="InterPro" id="IPR001296">
    <property type="entry name" value="Glyco_trans_1"/>
</dbReference>
<evidence type="ECO:0000313" key="2">
    <source>
        <dbReference type="EMBL" id="HEC06735.1"/>
    </source>
</evidence>
<dbReference type="GO" id="GO:0016757">
    <property type="term" value="F:glycosyltransferase activity"/>
    <property type="evidence" value="ECO:0007669"/>
    <property type="project" value="InterPro"/>
</dbReference>
<evidence type="ECO:0000259" key="1">
    <source>
        <dbReference type="Pfam" id="PF00534"/>
    </source>
</evidence>